<dbReference type="GeneID" id="48275500"/>
<sequence>MGYHQKKHEKVWFIRLYKGKLKEMLKELSFREIGFIYKSLPICHYNMFYLVHNPNDSYNSIGGQPEDTESHFENKLEFFNRKELAEYIKENIDNITDVVKSLQEKGLIMKSSSSRTVLYRLHPHIVYPKGTVSDLRIKYICDEFDAHKREALLRKNKLDVR</sequence>
<evidence type="ECO:0000313" key="1">
    <source>
        <dbReference type="EMBL" id="AVK95634.1"/>
    </source>
</evidence>
<gene>
    <name evidence="1" type="ORF">LS41612_04770</name>
</gene>
<dbReference type="RefSeq" id="WP_024364171.1">
    <property type="nucleotide sequence ID" value="NZ_BJNS01000021.1"/>
</dbReference>
<protein>
    <submittedName>
        <fullName evidence="1">Uncharacterized protein</fullName>
    </submittedName>
</protein>
<evidence type="ECO:0000313" key="2">
    <source>
        <dbReference type="Proteomes" id="UP000238825"/>
    </source>
</evidence>
<organism evidence="1 2">
    <name type="scientific">Lysinibacillus sphaericus</name>
    <name type="common">Bacillus sphaericus</name>
    <dbReference type="NCBI Taxonomy" id="1421"/>
    <lineage>
        <taxon>Bacteria</taxon>
        <taxon>Bacillati</taxon>
        <taxon>Bacillota</taxon>
        <taxon>Bacilli</taxon>
        <taxon>Bacillales</taxon>
        <taxon>Bacillaceae</taxon>
        <taxon>Lysinibacillus</taxon>
    </lineage>
</organism>
<dbReference type="Proteomes" id="UP000238825">
    <property type="component" value="Chromosome"/>
</dbReference>
<name>A0A2S0JXE8_LYSSH</name>
<dbReference type="EMBL" id="CP019980">
    <property type="protein sequence ID" value="AVK95634.1"/>
    <property type="molecule type" value="Genomic_DNA"/>
</dbReference>
<dbReference type="AlphaFoldDB" id="A0A2S0JXE8"/>
<reference evidence="1 2" key="1">
    <citation type="submission" date="2017-03" db="EMBL/GenBank/DDBJ databases">
        <title>The whole genome sequencing and assembly of Lysinibacillus sphaericus DSM 28T strain.</title>
        <authorList>
            <person name="Lee Y.-J."/>
            <person name="Yi H."/>
            <person name="Bahn Y.-S."/>
            <person name="Kim J.F."/>
            <person name="Lee D.-W."/>
        </authorList>
    </citation>
    <scope>NUCLEOTIDE SEQUENCE [LARGE SCALE GENOMIC DNA]</scope>
    <source>
        <strain evidence="1 2">DSM 28</strain>
    </source>
</reference>
<accession>A0A2S0JXE8</accession>
<proteinExistence type="predicted"/>